<dbReference type="Pfam" id="PF00153">
    <property type="entry name" value="Mito_carr"/>
    <property type="match status" value="3"/>
</dbReference>
<evidence type="ECO:0000256" key="11">
    <source>
        <dbReference type="SAM" id="MobiDB-lite"/>
    </source>
</evidence>
<evidence type="ECO:0000256" key="12">
    <source>
        <dbReference type="SAM" id="Phobius"/>
    </source>
</evidence>
<keyword evidence="5" id="KW-0677">Repeat</keyword>
<evidence type="ECO:0000256" key="10">
    <source>
        <dbReference type="RuleBase" id="RU000488"/>
    </source>
</evidence>
<dbReference type="InterPro" id="IPR023395">
    <property type="entry name" value="MCP_dom_sf"/>
</dbReference>
<keyword evidence="7 13" id="KW-0496">Mitochondrion</keyword>
<evidence type="ECO:0000313" key="14">
    <source>
        <dbReference type="Proteomes" id="UP000290189"/>
    </source>
</evidence>
<evidence type="ECO:0008006" key="15">
    <source>
        <dbReference type="Google" id="ProtNLM"/>
    </source>
</evidence>
<proteinExistence type="inferred from homology"/>
<evidence type="ECO:0000256" key="1">
    <source>
        <dbReference type="ARBA" id="ARBA00004225"/>
    </source>
</evidence>
<evidence type="ECO:0000256" key="3">
    <source>
        <dbReference type="ARBA" id="ARBA00022448"/>
    </source>
</evidence>
<evidence type="ECO:0000256" key="6">
    <source>
        <dbReference type="ARBA" id="ARBA00022989"/>
    </source>
</evidence>
<keyword evidence="8 9" id="KW-0472">Membrane</keyword>
<evidence type="ECO:0000256" key="5">
    <source>
        <dbReference type="ARBA" id="ARBA00022737"/>
    </source>
</evidence>
<dbReference type="Proteomes" id="UP000290189">
    <property type="component" value="Unassembled WGS sequence"/>
</dbReference>
<keyword evidence="6 12" id="KW-1133">Transmembrane helix</keyword>
<feature type="transmembrane region" description="Helical" evidence="12">
    <location>
        <begin position="293"/>
        <end position="312"/>
    </location>
</feature>
<dbReference type="PANTHER" id="PTHR45624:SF12">
    <property type="entry name" value="MITOCHONDRIAL ORNITHINE TRANSPORTER 1"/>
    <property type="match status" value="1"/>
</dbReference>
<evidence type="ECO:0000256" key="9">
    <source>
        <dbReference type="PROSITE-ProRule" id="PRU00282"/>
    </source>
</evidence>
<dbReference type="PROSITE" id="PS50920">
    <property type="entry name" value="SOLCAR"/>
    <property type="match status" value="3"/>
</dbReference>
<dbReference type="InterPro" id="IPR050567">
    <property type="entry name" value="Mitochondrial_Carrier"/>
</dbReference>
<feature type="repeat" description="Solcar" evidence="9">
    <location>
        <begin position="293"/>
        <end position="379"/>
    </location>
</feature>
<feature type="compositionally biased region" description="Basic residues" evidence="11">
    <location>
        <begin position="29"/>
        <end position="50"/>
    </location>
</feature>
<sequence>MTRLHRRRTRPPPASESPSSSASSDRRPVRAPRRAPARRPCPRRRRRHRSPFPQMQQVPAHFPGRRAANLRGQTSNVTEQPYRWARDSICGRRPSISVYTGTHAVCLARSTYLETGRRRLLGAVAPSWINSGCRSRAIRCLGLGDVAVWCNCCTDMAGFGVCAMFYVTTCLCAVCACVVHGALVAMAAEDGVAPLPLYFADSSRHFVAGSVSGMMAKIIEYPADTIKVRQQTEPGKFRGSLHCVVDTFQRRGLFGFYKGIGAPLFGATCENAICFGVYSWVSSKLGAPDPRSASMTNVCISGVAAGVVISFWQTPLELVKCRMQSGLTAVKYRGTLHCLLSTLRSEGPRGLFRGQYTTLLREIPGSAFYFVLYEAIVRYRCPDNCPRDSLSIMLAGFVGGAAYWISGYPQDVVKSRQQTGHPGSFLRLMRTIYKTEGSKAFFAGLPLTLLRAGPANAVVFLVYEYALKYLP</sequence>
<comment type="subcellular location">
    <subcellularLocation>
        <location evidence="1">Mitochondrion membrane</location>
        <topology evidence="1">Multi-pass membrane protein</topology>
    </subcellularLocation>
</comment>
<dbReference type="GO" id="GO:0031966">
    <property type="term" value="C:mitochondrial membrane"/>
    <property type="evidence" value="ECO:0007669"/>
    <property type="project" value="UniProtKB-SubCell"/>
</dbReference>
<evidence type="ECO:0000256" key="2">
    <source>
        <dbReference type="ARBA" id="ARBA00006375"/>
    </source>
</evidence>
<dbReference type="GO" id="GO:1990575">
    <property type="term" value="P:mitochondrial L-ornithine transmembrane transport"/>
    <property type="evidence" value="ECO:0007669"/>
    <property type="project" value="TreeGrafter"/>
</dbReference>
<dbReference type="AlphaFoldDB" id="A0A3P3Y5A4"/>
<dbReference type="GO" id="GO:0000064">
    <property type="term" value="F:L-ornithine transmembrane transporter activity"/>
    <property type="evidence" value="ECO:0007669"/>
    <property type="project" value="TreeGrafter"/>
</dbReference>
<dbReference type="Gene3D" id="1.50.40.10">
    <property type="entry name" value="Mitochondrial carrier domain"/>
    <property type="match status" value="1"/>
</dbReference>
<feature type="transmembrane region" description="Helical" evidence="12">
    <location>
        <begin position="260"/>
        <end position="281"/>
    </location>
</feature>
<dbReference type="PANTHER" id="PTHR45624">
    <property type="entry name" value="MITOCHONDRIAL BASIC AMINO ACIDS TRANSPORTER-RELATED"/>
    <property type="match status" value="1"/>
</dbReference>
<keyword evidence="3 10" id="KW-0813">Transport</keyword>
<feature type="compositionally biased region" description="Basic residues" evidence="11">
    <location>
        <begin position="1"/>
        <end position="10"/>
    </location>
</feature>
<geneLocation type="mitochondrion" evidence="13"/>
<feature type="region of interest" description="Disordered" evidence="11">
    <location>
        <begin position="1"/>
        <end position="75"/>
    </location>
</feature>
<keyword evidence="4 9" id="KW-0812">Transmembrane</keyword>
<evidence type="ECO:0000256" key="4">
    <source>
        <dbReference type="ARBA" id="ARBA00022692"/>
    </source>
</evidence>
<dbReference type="SUPFAM" id="SSF103506">
    <property type="entry name" value="Mitochondrial carrier"/>
    <property type="match status" value="1"/>
</dbReference>
<accession>A0A3P3Y5A4</accession>
<comment type="similarity">
    <text evidence="2 10">Belongs to the mitochondrial carrier (TC 2.A.29) family.</text>
</comment>
<name>A0A3P3Y5A4_PLABS</name>
<dbReference type="InterPro" id="IPR018108">
    <property type="entry name" value="MCP_transmembrane"/>
</dbReference>
<organism evidence="13 14">
    <name type="scientific">Plasmodiophora brassicae</name>
    <name type="common">Clubroot disease agent</name>
    <dbReference type="NCBI Taxonomy" id="37360"/>
    <lineage>
        <taxon>Eukaryota</taxon>
        <taxon>Sar</taxon>
        <taxon>Rhizaria</taxon>
        <taxon>Endomyxa</taxon>
        <taxon>Phytomyxea</taxon>
        <taxon>Plasmodiophorida</taxon>
        <taxon>Plasmodiophoridae</taxon>
        <taxon>Plasmodiophora</taxon>
    </lineage>
</organism>
<protein>
    <recommendedName>
        <fullName evidence="15">Mitochondrial carrier protein</fullName>
    </recommendedName>
</protein>
<feature type="repeat" description="Solcar" evidence="9">
    <location>
        <begin position="387"/>
        <end position="469"/>
    </location>
</feature>
<evidence type="ECO:0000313" key="13">
    <source>
        <dbReference type="EMBL" id="SPQ95357.1"/>
    </source>
</evidence>
<evidence type="ECO:0000256" key="8">
    <source>
        <dbReference type="ARBA" id="ARBA00023136"/>
    </source>
</evidence>
<feature type="repeat" description="Solcar" evidence="9">
    <location>
        <begin position="200"/>
        <end position="284"/>
    </location>
</feature>
<dbReference type="EMBL" id="OVEO01000004">
    <property type="protein sequence ID" value="SPQ95357.1"/>
    <property type="molecule type" value="Genomic_DNA"/>
</dbReference>
<evidence type="ECO:0000256" key="7">
    <source>
        <dbReference type="ARBA" id="ARBA00023128"/>
    </source>
</evidence>
<reference evidence="13 14" key="1">
    <citation type="submission" date="2018-03" db="EMBL/GenBank/DDBJ databases">
        <authorList>
            <person name="Fogelqvist J."/>
        </authorList>
    </citation>
    <scope>NUCLEOTIDE SEQUENCE [LARGE SCALE GENOMIC DNA]</scope>
</reference>
<gene>
    <name evidence="13" type="ORF">PLBR_LOCUS2572</name>
</gene>
<feature type="transmembrane region" description="Helical" evidence="12">
    <location>
        <begin position="440"/>
        <end position="463"/>
    </location>
</feature>